<dbReference type="InterPro" id="IPR036390">
    <property type="entry name" value="WH_DNA-bd_sf"/>
</dbReference>
<name>A0ABR9CUH3_9HYPH</name>
<evidence type="ECO:0000256" key="1">
    <source>
        <dbReference type="SAM" id="MobiDB-lite"/>
    </source>
</evidence>
<sequence length="306" mass="32934">MEPSKGPRLSKIPAGAVLDPNLKHRDIRVLALLGISADRAGYSIRSQVKMARELGVGRTTIQRALAALVAAGWIEWLVNKRPDGGACSHTYRILQPGHGQAAQGDLLTEGAGAPEWRKSPPGIVEGQAVPIQRGSYKNGSSKTKEDDSPSRKPETPERGKEDGTDSGAGEQQQRQTGGQAQGQETEGEARFVTVAARRLKSLGLDIGSARFRGGASPLRSWFRAGCDLELDVIPAVNRVLARAPEPPYSLNYFSKAVFAGQRSRLELSSKHPKDFLSKNRHLERERRAEADCAAALAALDLECAGS</sequence>
<dbReference type="EMBL" id="JACYXI010000019">
    <property type="protein sequence ID" value="MBD8894025.1"/>
    <property type="molecule type" value="Genomic_DNA"/>
</dbReference>
<gene>
    <name evidence="2" type="ORF">IG616_20965</name>
</gene>
<dbReference type="Pfam" id="PF13730">
    <property type="entry name" value="HTH_36"/>
    <property type="match status" value="1"/>
</dbReference>
<feature type="compositionally biased region" description="Low complexity" evidence="1">
    <location>
        <begin position="167"/>
        <end position="184"/>
    </location>
</feature>
<reference evidence="2 3" key="2">
    <citation type="journal article" date="2021" name="Int. J. Syst. Evol. Microbiol.">
        <title>Roseibium litorale sp. nov., isolated from a tidal flat sediment and proposal for the reclassification of Labrenzia polysiphoniae as Roseibium polysiphoniae comb. nov.</title>
        <authorList>
            <person name="Liu Y."/>
            <person name="Pei T."/>
            <person name="Du J."/>
            <person name="Chao M."/>
            <person name="Deng M.R."/>
            <person name="Zhu H."/>
        </authorList>
    </citation>
    <scope>NUCLEOTIDE SEQUENCE [LARGE SCALE GENOMIC DNA]</scope>
    <source>
        <strain evidence="2 3">4C16A</strain>
    </source>
</reference>
<dbReference type="Gene3D" id="1.10.10.10">
    <property type="entry name" value="Winged helix-like DNA-binding domain superfamily/Winged helix DNA-binding domain"/>
    <property type="match status" value="1"/>
</dbReference>
<protein>
    <submittedName>
        <fullName evidence="2">Helix-turn-helix domain-containing protein</fullName>
    </submittedName>
</protein>
<reference evidence="3" key="1">
    <citation type="submission" date="2020-09" db="EMBL/GenBank/DDBJ databases">
        <title>The genome sequence of strain Labrenzia suaedae 4C16A.</title>
        <authorList>
            <person name="Liu Y."/>
        </authorList>
    </citation>
    <scope>NUCLEOTIDE SEQUENCE [LARGE SCALE GENOMIC DNA]</scope>
    <source>
        <strain evidence="3">4C16A</strain>
    </source>
</reference>
<evidence type="ECO:0000313" key="3">
    <source>
        <dbReference type="Proteomes" id="UP000632063"/>
    </source>
</evidence>
<dbReference type="RefSeq" id="WP_192150586.1">
    <property type="nucleotide sequence ID" value="NZ_JACYXI010000019.1"/>
</dbReference>
<feature type="region of interest" description="Disordered" evidence="1">
    <location>
        <begin position="111"/>
        <end position="187"/>
    </location>
</feature>
<comment type="caution">
    <text evidence="2">The sequence shown here is derived from an EMBL/GenBank/DDBJ whole genome shotgun (WGS) entry which is preliminary data.</text>
</comment>
<keyword evidence="3" id="KW-1185">Reference proteome</keyword>
<proteinExistence type="predicted"/>
<evidence type="ECO:0000313" key="2">
    <source>
        <dbReference type="EMBL" id="MBD8894025.1"/>
    </source>
</evidence>
<organism evidence="2 3">
    <name type="scientific">Roseibium litorale</name>
    <dbReference type="NCBI Taxonomy" id="2803841"/>
    <lineage>
        <taxon>Bacteria</taxon>
        <taxon>Pseudomonadati</taxon>
        <taxon>Pseudomonadota</taxon>
        <taxon>Alphaproteobacteria</taxon>
        <taxon>Hyphomicrobiales</taxon>
        <taxon>Stappiaceae</taxon>
        <taxon>Roseibium</taxon>
    </lineage>
</organism>
<dbReference type="SUPFAM" id="SSF46785">
    <property type="entry name" value="Winged helix' DNA-binding domain"/>
    <property type="match status" value="1"/>
</dbReference>
<feature type="compositionally biased region" description="Basic and acidic residues" evidence="1">
    <location>
        <begin position="142"/>
        <end position="163"/>
    </location>
</feature>
<dbReference type="Proteomes" id="UP000632063">
    <property type="component" value="Unassembled WGS sequence"/>
</dbReference>
<accession>A0ABR9CUH3</accession>
<dbReference type="InterPro" id="IPR036388">
    <property type="entry name" value="WH-like_DNA-bd_sf"/>
</dbReference>